<dbReference type="EC" id="1.5.1.2" evidence="4"/>
<evidence type="ECO:0000256" key="1">
    <source>
        <dbReference type="ARBA" id="ARBA00005525"/>
    </source>
</evidence>
<keyword evidence="5" id="KW-1133">Transmembrane helix</keyword>
<keyword evidence="5" id="KW-0472">Membrane</keyword>
<feature type="domain" description="Pyrroline-5-carboxylate reductase dimerisation" evidence="7">
    <location>
        <begin position="219"/>
        <end position="319"/>
    </location>
</feature>
<evidence type="ECO:0000259" key="6">
    <source>
        <dbReference type="Pfam" id="PF03807"/>
    </source>
</evidence>
<evidence type="ECO:0000256" key="5">
    <source>
        <dbReference type="SAM" id="Phobius"/>
    </source>
</evidence>
<organism evidence="8 9">
    <name type="scientific">Microdochium trichocladiopsis</name>
    <dbReference type="NCBI Taxonomy" id="1682393"/>
    <lineage>
        <taxon>Eukaryota</taxon>
        <taxon>Fungi</taxon>
        <taxon>Dikarya</taxon>
        <taxon>Ascomycota</taxon>
        <taxon>Pezizomycotina</taxon>
        <taxon>Sordariomycetes</taxon>
        <taxon>Xylariomycetidae</taxon>
        <taxon>Xylariales</taxon>
        <taxon>Microdochiaceae</taxon>
        <taxon>Microdochium</taxon>
    </lineage>
</organism>
<proteinExistence type="inferred from homology"/>
<feature type="domain" description="Pyrroline-5-carboxylate reductase catalytic N-terminal" evidence="6">
    <location>
        <begin position="68"/>
        <end position="143"/>
    </location>
</feature>
<dbReference type="InterPro" id="IPR053790">
    <property type="entry name" value="P5CR-like_CS"/>
</dbReference>
<keyword evidence="5" id="KW-0812">Transmembrane</keyword>
<dbReference type="AlphaFoldDB" id="A0A9P8YEQ4"/>
<keyword evidence="4" id="KW-0641">Proline biosynthesis</keyword>
<dbReference type="SUPFAM" id="SSF51735">
    <property type="entry name" value="NAD(P)-binding Rossmann-fold domains"/>
    <property type="match status" value="1"/>
</dbReference>
<comment type="caution">
    <text evidence="8">The sequence shown here is derived from an EMBL/GenBank/DDBJ whole genome shotgun (WGS) entry which is preliminary data.</text>
</comment>
<dbReference type="InterPro" id="IPR036291">
    <property type="entry name" value="NAD(P)-bd_dom_sf"/>
</dbReference>
<reference evidence="8" key="1">
    <citation type="journal article" date="2021" name="Nat. Commun.">
        <title>Genetic determinants of endophytism in the Arabidopsis root mycobiome.</title>
        <authorList>
            <person name="Mesny F."/>
            <person name="Miyauchi S."/>
            <person name="Thiergart T."/>
            <person name="Pickel B."/>
            <person name="Atanasova L."/>
            <person name="Karlsson M."/>
            <person name="Huettel B."/>
            <person name="Barry K.W."/>
            <person name="Haridas S."/>
            <person name="Chen C."/>
            <person name="Bauer D."/>
            <person name="Andreopoulos W."/>
            <person name="Pangilinan J."/>
            <person name="LaButti K."/>
            <person name="Riley R."/>
            <person name="Lipzen A."/>
            <person name="Clum A."/>
            <person name="Drula E."/>
            <person name="Henrissat B."/>
            <person name="Kohler A."/>
            <person name="Grigoriev I.V."/>
            <person name="Martin F.M."/>
            <person name="Hacquard S."/>
        </authorList>
    </citation>
    <scope>NUCLEOTIDE SEQUENCE</scope>
    <source>
        <strain evidence="8">MPI-CAGE-CH-0230</strain>
    </source>
</reference>
<dbReference type="PANTHER" id="PTHR11645">
    <property type="entry name" value="PYRROLINE-5-CARBOXYLATE REDUCTASE"/>
    <property type="match status" value="1"/>
</dbReference>
<dbReference type="GO" id="GO:0004735">
    <property type="term" value="F:pyrroline-5-carboxylate reductase activity"/>
    <property type="evidence" value="ECO:0007669"/>
    <property type="project" value="UniProtKB-EC"/>
</dbReference>
<dbReference type="InterPro" id="IPR029036">
    <property type="entry name" value="P5CR_dimer"/>
</dbReference>
<dbReference type="InterPro" id="IPR028939">
    <property type="entry name" value="P5C_Rdtase_cat_N"/>
</dbReference>
<feature type="transmembrane region" description="Helical" evidence="5">
    <location>
        <begin position="15"/>
        <end position="38"/>
    </location>
</feature>
<dbReference type="GeneID" id="70182433"/>
<dbReference type="PANTHER" id="PTHR11645:SF0">
    <property type="entry name" value="PYRROLINE-5-CARBOXYLATE REDUCTASE 3"/>
    <property type="match status" value="1"/>
</dbReference>
<dbReference type="HAMAP" id="MF_01925">
    <property type="entry name" value="P5C_reductase"/>
    <property type="match status" value="1"/>
</dbReference>
<dbReference type="SUPFAM" id="SSF48179">
    <property type="entry name" value="6-phosphogluconate dehydrogenase C-terminal domain-like"/>
    <property type="match status" value="1"/>
</dbReference>
<dbReference type="Pfam" id="PF03807">
    <property type="entry name" value="F420_oxidored"/>
    <property type="match status" value="1"/>
</dbReference>
<dbReference type="Gene3D" id="3.40.50.720">
    <property type="entry name" value="NAD(P)-binding Rossmann-like Domain"/>
    <property type="match status" value="1"/>
</dbReference>
<dbReference type="PROSITE" id="PS00521">
    <property type="entry name" value="P5CR"/>
    <property type="match status" value="1"/>
</dbReference>
<protein>
    <recommendedName>
        <fullName evidence="4">Pyrroline-5-carboxylate reductase</fullName>
        <ecNumber evidence="4">1.5.1.2</ecNumber>
    </recommendedName>
</protein>
<comment type="pathway">
    <text evidence="4">Amino-acid biosynthesis; L-proline biosynthesis; L-proline from L-glutamate 5-semialdehyde: step 1/1.</text>
</comment>
<comment type="catalytic activity">
    <reaction evidence="4">
        <text>L-proline + NADP(+) = (S)-1-pyrroline-5-carboxylate + NADPH + 2 H(+)</text>
        <dbReference type="Rhea" id="RHEA:14109"/>
        <dbReference type="ChEBI" id="CHEBI:15378"/>
        <dbReference type="ChEBI" id="CHEBI:17388"/>
        <dbReference type="ChEBI" id="CHEBI:57783"/>
        <dbReference type="ChEBI" id="CHEBI:58349"/>
        <dbReference type="ChEBI" id="CHEBI:60039"/>
        <dbReference type="EC" id="1.5.1.2"/>
    </reaction>
</comment>
<evidence type="ECO:0000256" key="2">
    <source>
        <dbReference type="ARBA" id="ARBA00022857"/>
    </source>
</evidence>
<dbReference type="InterPro" id="IPR008927">
    <property type="entry name" value="6-PGluconate_DH-like_C_sf"/>
</dbReference>
<accession>A0A9P8YEQ4</accession>
<evidence type="ECO:0000313" key="8">
    <source>
        <dbReference type="EMBL" id="KAH7038090.1"/>
    </source>
</evidence>
<evidence type="ECO:0000259" key="7">
    <source>
        <dbReference type="Pfam" id="PF14748"/>
    </source>
</evidence>
<name>A0A9P8YEQ4_9PEZI</name>
<dbReference type="GO" id="GO:0055129">
    <property type="term" value="P:L-proline biosynthetic process"/>
    <property type="evidence" value="ECO:0007669"/>
    <property type="project" value="TreeGrafter"/>
</dbReference>
<comment type="similarity">
    <text evidence="1 4">Belongs to the pyrroline-5-carboxylate reductase family.</text>
</comment>
<dbReference type="Gene3D" id="1.10.3730.10">
    <property type="entry name" value="ProC C-terminal domain-like"/>
    <property type="match status" value="1"/>
</dbReference>
<gene>
    <name evidence="8" type="ORF">B0I36DRAFT_315485</name>
</gene>
<keyword evidence="2 4" id="KW-0521">NADP</keyword>
<dbReference type="Pfam" id="PF14748">
    <property type="entry name" value="P5CR_dimer"/>
    <property type="match status" value="1"/>
</dbReference>
<dbReference type="RefSeq" id="XP_046017211.1">
    <property type="nucleotide sequence ID" value="XM_046152887.1"/>
</dbReference>
<evidence type="ECO:0000256" key="3">
    <source>
        <dbReference type="ARBA" id="ARBA00023002"/>
    </source>
</evidence>
<keyword evidence="4" id="KW-0028">Amino-acid biosynthesis</keyword>
<dbReference type="EMBL" id="JAGTJQ010000002">
    <property type="protein sequence ID" value="KAH7038090.1"/>
    <property type="molecule type" value="Genomic_DNA"/>
</dbReference>
<evidence type="ECO:0000256" key="4">
    <source>
        <dbReference type="RuleBase" id="RU003903"/>
    </source>
</evidence>
<dbReference type="NCBIfam" id="TIGR00112">
    <property type="entry name" value="proC"/>
    <property type="match status" value="1"/>
</dbReference>
<dbReference type="InterPro" id="IPR000304">
    <property type="entry name" value="Pyrroline-COOH_reductase"/>
</dbReference>
<dbReference type="OrthoDB" id="10263291at2759"/>
<dbReference type="Proteomes" id="UP000756346">
    <property type="component" value="Unassembled WGS sequence"/>
</dbReference>
<keyword evidence="3 4" id="KW-0560">Oxidoreductase</keyword>
<keyword evidence="9" id="KW-1185">Reference proteome</keyword>
<sequence>MLAISNHEHNSSQELTMTVLGCGTMGIAILSGILSSLVEMSAPKPLQTPSGSHSYDAEETPARLPGRVIATVRKPASAKRVKKELWEHSSVLKVVMSTENVASVMQSDVVLLACQPADVESLLREPGMSKALHGKLLLSVCAGVTVPQLEKILHGAVSVLDPDVDGRCRIVRALPNTAAHIRESMTVVATSTPPLPQQIQSLVTWIFRRIGDVVYLPPRDMDVSAALCGSGGAFFALMLEAAIDGAVSMGLPRSEAQRMAAQVMRGTAGLVQAGEHPALIREKVSTPGGCTIGGLLVLEEGRTRATVAQAVREATTIASHLGEGGAGAVMDPDQQHQLMAQHLSGAPMAPGLHAVSGGHYTPHLPTRLARNGSTYF</sequence>
<dbReference type="FunFam" id="1.10.3730.10:FF:000001">
    <property type="entry name" value="Pyrroline-5-carboxylate reductase"/>
    <property type="match status" value="1"/>
</dbReference>
<evidence type="ECO:0000313" key="9">
    <source>
        <dbReference type="Proteomes" id="UP000756346"/>
    </source>
</evidence>